<comment type="similarity">
    <text evidence="1">Belongs to the glycerophosphoryl diester phosphodiesterase family.</text>
</comment>
<dbReference type="GO" id="GO:0006629">
    <property type="term" value="P:lipid metabolic process"/>
    <property type="evidence" value="ECO:0007669"/>
    <property type="project" value="InterPro"/>
</dbReference>
<comment type="catalytic activity">
    <reaction evidence="6">
        <text>a sn-glycero-3-phosphodiester + H2O = an alcohol + sn-glycerol 3-phosphate + H(+)</text>
        <dbReference type="Rhea" id="RHEA:12969"/>
        <dbReference type="ChEBI" id="CHEBI:15377"/>
        <dbReference type="ChEBI" id="CHEBI:15378"/>
        <dbReference type="ChEBI" id="CHEBI:30879"/>
        <dbReference type="ChEBI" id="CHEBI:57597"/>
        <dbReference type="ChEBI" id="CHEBI:83408"/>
        <dbReference type="EC" id="3.1.4.46"/>
    </reaction>
</comment>
<evidence type="ECO:0000256" key="7">
    <source>
        <dbReference type="SAM" id="SignalP"/>
    </source>
</evidence>
<feature type="signal peptide" evidence="7">
    <location>
        <begin position="1"/>
        <end position="30"/>
    </location>
</feature>
<keyword evidence="10" id="KW-1185">Reference proteome</keyword>
<keyword evidence="5" id="KW-0378">Hydrolase</keyword>
<dbReference type="AlphaFoldDB" id="A0A1G6TL80"/>
<evidence type="ECO:0000256" key="6">
    <source>
        <dbReference type="ARBA" id="ARBA00047512"/>
    </source>
</evidence>
<dbReference type="InterPro" id="IPR030395">
    <property type="entry name" value="GP_PDE_dom"/>
</dbReference>
<dbReference type="PANTHER" id="PTHR43620">
    <property type="entry name" value="GLYCEROPHOSPHORYL DIESTER PHOSPHODIESTERASE"/>
    <property type="match status" value="1"/>
</dbReference>
<dbReference type="PROSITE" id="PS51704">
    <property type="entry name" value="GP_PDE"/>
    <property type="match status" value="1"/>
</dbReference>
<evidence type="ECO:0000256" key="4">
    <source>
        <dbReference type="ARBA" id="ARBA00022798"/>
    </source>
</evidence>
<name>A0A1G6TL80_9ACTN</name>
<feature type="domain" description="GP-PDE" evidence="8">
    <location>
        <begin position="44"/>
        <end position="349"/>
    </location>
</feature>
<feature type="chain" id="PRO_5011706646" description="glycerophosphodiester phosphodiesterase" evidence="7">
    <location>
        <begin position="31"/>
        <end position="352"/>
    </location>
</feature>
<dbReference type="STRING" id="58114.SAMN05216270_10314"/>
<dbReference type="Proteomes" id="UP000198949">
    <property type="component" value="Unassembled WGS sequence"/>
</dbReference>
<dbReference type="GO" id="GO:0006071">
    <property type="term" value="P:glycerol metabolic process"/>
    <property type="evidence" value="ECO:0007669"/>
    <property type="project" value="UniProtKB-KW"/>
</dbReference>
<dbReference type="InterPro" id="IPR017946">
    <property type="entry name" value="PLC-like_Pdiesterase_TIM-brl"/>
</dbReference>
<dbReference type="SUPFAM" id="SSF51695">
    <property type="entry name" value="PLC-like phosphodiesterases"/>
    <property type="match status" value="1"/>
</dbReference>
<evidence type="ECO:0000256" key="5">
    <source>
        <dbReference type="ARBA" id="ARBA00022801"/>
    </source>
</evidence>
<evidence type="ECO:0000256" key="3">
    <source>
        <dbReference type="ARBA" id="ARBA00022729"/>
    </source>
</evidence>
<proteinExistence type="inferred from homology"/>
<dbReference type="EC" id="3.1.4.46" evidence="2"/>
<protein>
    <recommendedName>
        <fullName evidence="2">glycerophosphodiester phosphodiesterase</fullName>
        <ecNumber evidence="2">3.1.4.46</ecNumber>
    </recommendedName>
</protein>
<sequence>MSRKGAILRAAAVLAAAGTLIGLAAAPAAAKPHHDHGNHHDAEPIVIAHRGASGYLPEHTLEAYALAVDLGADVIEPDLVLTADGELLARHEPVLDETTDVAEHPEFADRKTTKDIDGNPVTGFFADDFTLAELKTLRAEERLPDIRTESAEHDGEFQLVTYDEVLDYVGTLDEKIVTYPEMKHPSYYEEQGLSIEDALADLLEERKLDRKRSPVWIQSFEYQSLLNIAERVDNRIGLNIDGQGPISNADLNEYADTLDTVSLNKNRIFPRAADGSISEPTDIVERAHRRGLDVHVWTFRAENTFLPANLREGTDPAAWGDIEAEFALFYDLGVDAVFSDFPDLAVAARDDC</sequence>
<dbReference type="EMBL" id="FNAD01000003">
    <property type="protein sequence ID" value="SDD29266.1"/>
    <property type="molecule type" value="Genomic_DNA"/>
</dbReference>
<accession>A0A1G6TL80</accession>
<dbReference type="GO" id="GO:0008889">
    <property type="term" value="F:glycerophosphodiester phosphodiesterase activity"/>
    <property type="evidence" value="ECO:0007669"/>
    <property type="project" value="UniProtKB-EC"/>
</dbReference>
<keyword evidence="3 7" id="KW-0732">Signal</keyword>
<dbReference type="Gene3D" id="3.20.20.190">
    <property type="entry name" value="Phosphatidylinositol (PI) phosphodiesterase"/>
    <property type="match status" value="1"/>
</dbReference>
<gene>
    <name evidence="9" type="ORF">SAMN05216270_10314</name>
</gene>
<organism evidence="9 10">
    <name type="scientific">Glycomyces harbinensis</name>
    <dbReference type="NCBI Taxonomy" id="58114"/>
    <lineage>
        <taxon>Bacteria</taxon>
        <taxon>Bacillati</taxon>
        <taxon>Actinomycetota</taxon>
        <taxon>Actinomycetes</taxon>
        <taxon>Glycomycetales</taxon>
        <taxon>Glycomycetaceae</taxon>
        <taxon>Glycomyces</taxon>
    </lineage>
</organism>
<dbReference type="PANTHER" id="PTHR43620:SF7">
    <property type="entry name" value="GLYCEROPHOSPHODIESTER PHOSPHODIESTERASE GDPD5-RELATED"/>
    <property type="match status" value="1"/>
</dbReference>
<evidence type="ECO:0000256" key="1">
    <source>
        <dbReference type="ARBA" id="ARBA00007277"/>
    </source>
</evidence>
<dbReference type="GO" id="GO:0042597">
    <property type="term" value="C:periplasmic space"/>
    <property type="evidence" value="ECO:0007669"/>
    <property type="project" value="TreeGrafter"/>
</dbReference>
<keyword evidence="4" id="KW-0319">Glycerol metabolism</keyword>
<evidence type="ECO:0000259" key="8">
    <source>
        <dbReference type="PROSITE" id="PS51704"/>
    </source>
</evidence>
<reference evidence="10" key="1">
    <citation type="submission" date="2016-10" db="EMBL/GenBank/DDBJ databases">
        <authorList>
            <person name="Varghese N."/>
            <person name="Submissions S."/>
        </authorList>
    </citation>
    <scope>NUCLEOTIDE SEQUENCE [LARGE SCALE GENOMIC DNA]</scope>
    <source>
        <strain evidence="10">CGMCC 4.3516</strain>
    </source>
</reference>
<evidence type="ECO:0000313" key="9">
    <source>
        <dbReference type="EMBL" id="SDD29266.1"/>
    </source>
</evidence>
<dbReference type="Pfam" id="PF03009">
    <property type="entry name" value="GDPD"/>
    <property type="match status" value="1"/>
</dbReference>
<evidence type="ECO:0000313" key="10">
    <source>
        <dbReference type="Proteomes" id="UP000198949"/>
    </source>
</evidence>
<evidence type="ECO:0000256" key="2">
    <source>
        <dbReference type="ARBA" id="ARBA00012247"/>
    </source>
</evidence>
<dbReference type="RefSeq" id="WP_218125096.1">
    <property type="nucleotide sequence ID" value="NZ_FNAD01000003.1"/>
</dbReference>